<accession>A0A9Q1FHE1</accession>
<dbReference type="EMBL" id="JAINUF010000005">
    <property type="protein sequence ID" value="KAJ8358888.1"/>
    <property type="molecule type" value="Genomic_DNA"/>
</dbReference>
<dbReference type="Gene3D" id="1.10.530.10">
    <property type="match status" value="1"/>
</dbReference>
<dbReference type="GO" id="GO:0050830">
    <property type="term" value="P:defense response to Gram-positive bacterium"/>
    <property type="evidence" value="ECO:0007669"/>
    <property type="project" value="TreeGrafter"/>
</dbReference>
<proteinExistence type="inferred from homology"/>
<evidence type="ECO:0000313" key="10">
    <source>
        <dbReference type="Proteomes" id="UP001152622"/>
    </source>
</evidence>
<dbReference type="AlphaFoldDB" id="A0A9Q1FHE1"/>
<name>A0A9Q1FHE1_SYNKA</name>
<dbReference type="GO" id="GO:0009253">
    <property type="term" value="P:peptidoglycan catabolic process"/>
    <property type="evidence" value="ECO:0007669"/>
    <property type="project" value="InterPro"/>
</dbReference>
<reference evidence="9" key="1">
    <citation type="journal article" date="2023" name="Science">
        <title>Genome structures resolve the early diversification of teleost fishes.</title>
        <authorList>
            <person name="Parey E."/>
            <person name="Louis A."/>
            <person name="Montfort J."/>
            <person name="Bouchez O."/>
            <person name="Roques C."/>
            <person name="Iampietro C."/>
            <person name="Lluch J."/>
            <person name="Castinel A."/>
            <person name="Donnadieu C."/>
            <person name="Desvignes T."/>
            <person name="Floi Bucao C."/>
            <person name="Jouanno E."/>
            <person name="Wen M."/>
            <person name="Mejri S."/>
            <person name="Dirks R."/>
            <person name="Jansen H."/>
            <person name="Henkel C."/>
            <person name="Chen W.J."/>
            <person name="Zahm M."/>
            <person name="Cabau C."/>
            <person name="Klopp C."/>
            <person name="Thompson A.W."/>
            <person name="Robinson-Rechavi M."/>
            <person name="Braasch I."/>
            <person name="Lecointre G."/>
            <person name="Bobe J."/>
            <person name="Postlethwait J.H."/>
            <person name="Berthelot C."/>
            <person name="Roest Crollius H."/>
            <person name="Guiguen Y."/>
        </authorList>
    </citation>
    <scope>NUCLEOTIDE SEQUENCE</scope>
    <source>
        <strain evidence="9">WJC10195</strain>
    </source>
</reference>
<comment type="caution">
    <text evidence="9">The sequence shown here is derived from an EMBL/GenBank/DDBJ whole genome shotgun (WGS) entry which is preliminary data.</text>
</comment>
<dbReference type="Proteomes" id="UP001152622">
    <property type="component" value="Chromosome 5"/>
</dbReference>
<keyword evidence="6" id="KW-0378">Hydrolase</keyword>
<dbReference type="CDD" id="cd01021">
    <property type="entry name" value="GEWL"/>
    <property type="match status" value="1"/>
</dbReference>
<keyword evidence="6" id="KW-0326">Glycosidase</keyword>
<dbReference type="SUPFAM" id="SSF53955">
    <property type="entry name" value="Lysozyme-like"/>
    <property type="match status" value="1"/>
</dbReference>
<evidence type="ECO:0000313" key="9">
    <source>
        <dbReference type="EMBL" id="KAJ8358888.1"/>
    </source>
</evidence>
<evidence type="ECO:0000256" key="6">
    <source>
        <dbReference type="ARBA" id="ARBA00023295"/>
    </source>
</evidence>
<dbReference type="OrthoDB" id="10021790at2759"/>
<organism evidence="9 10">
    <name type="scientific">Synaphobranchus kaupii</name>
    <name type="common">Kaup's arrowtooth eel</name>
    <dbReference type="NCBI Taxonomy" id="118154"/>
    <lineage>
        <taxon>Eukaryota</taxon>
        <taxon>Metazoa</taxon>
        <taxon>Chordata</taxon>
        <taxon>Craniata</taxon>
        <taxon>Vertebrata</taxon>
        <taxon>Euteleostomi</taxon>
        <taxon>Actinopterygii</taxon>
        <taxon>Neopterygii</taxon>
        <taxon>Teleostei</taxon>
        <taxon>Anguilliformes</taxon>
        <taxon>Synaphobranchidae</taxon>
        <taxon>Synaphobranchus</taxon>
    </lineage>
</organism>
<sequence>MASIYGNILKVETTGASQQTANQDGLRMAGVSASHELARADLNRVSQYKRIITKVARAHQIDPAVIAAIISRETRGGSEHVDKRRHTPEGGWDSEQHLNQGTEILVSSIKQIQVKFASWSKEQQLKGGLAAYNMGASNVPSYQGIDSNTHMKDYSNDVVARAQFYKRNGF</sequence>
<dbReference type="PANTHER" id="PTHR31698">
    <property type="entry name" value="LYSOZYME G FAMILY MEMBER"/>
    <property type="match status" value="1"/>
</dbReference>
<comment type="similarity">
    <text evidence="2">Belongs to the glycosyl hydrolase 23 family.</text>
</comment>
<evidence type="ECO:0000256" key="2">
    <source>
        <dbReference type="ARBA" id="ARBA00008902"/>
    </source>
</evidence>
<keyword evidence="10" id="KW-1185">Reference proteome</keyword>
<evidence type="ECO:0000256" key="1">
    <source>
        <dbReference type="ARBA" id="ARBA00000632"/>
    </source>
</evidence>
<dbReference type="GO" id="GO:0005576">
    <property type="term" value="C:extracellular region"/>
    <property type="evidence" value="ECO:0007669"/>
    <property type="project" value="TreeGrafter"/>
</dbReference>
<dbReference type="InterPro" id="IPR002152">
    <property type="entry name" value="Glyco_hydro_23"/>
</dbReference>
<evidence type="ECO:0000256" key="7">
    <source>
        <dbReference type="ARBA" id="ARBA00031262"/>
    </source>
</evidence>
<dbReference type="EC" id="3.2.1.17" evidence="3"/>
<keyword evidence="5" id="KW-0081">Bacteriolytic enzyme</keyword>
<evidence type="ECO:0000256" key="8">
    <source>
        <dbReference type="SAM" id="MobiDB-lite"/>
    </source>
</evidence>
<dbReference type="InterPro" id="IPR023346">
    <property type="entry name" value="Lysozyme-like_dom_sf"/>
</dbReference>
<evidence type="ECO:0000256" key="3">
    <source>
        <dbReference type="ARBA" id="ARBA00012732"/>
    </source>
</evidence>
<dbReference type="GO" id="GO:0003796">
    <property type="term" value="F:lysozyme activity"/>
    <property type="evidence" value="ECO:0007669"/>
    <property type="project" value="UniProtKB-EC"/>
</dbReference>
<evidence type="ECO:0000256" key="5">
    <source>
        <dbReference type="ARBA" id="ARBA00022638"/>
    </source>
</evidence>
<dbReference type="PANTHER" id="PTHR31698:SF8">
    <property type="entry name" value="LYSOZYME G-RELATED"/>
    <property type="match status" value="1"/>
</dbReference>
<dbReference type="PIRSF" id="PIRSF001065">
    <property type="entry name" value="Lysozyme_g"/>
    <property type="match status" value="1"/>
</dbReference>
<protein>
    <recommendedName>
        <fullName evidence="4">Lysozyme g</fullName>
        <ecNumber evidence="3">3.2.1.17</ecNumber>
    </recommendedName>
    <alternativeName>
        <fullName evidence="7">1,4-beta-N-acetylmuramidase</fullName>
    </alternativeName>
</protein>
<keyword evidence="5" id="KW-0929">Antimicrobial</keyword>
<gene>
    <name evidence="9" type="ORF">SKAU_G00154130</name>
</gene>
<feature type="region of interest" description="Disordered" evidence="8">
    <location>
        <begin position="75"/>
        <end position="96"/>
    </location>
</feature>
<dbReference type="GO" id="GO:0031640">
    <property type="term" value="P:killing of cells of another organism"/>
    <property type="evidence" value="ECO:0007669"/>
    <property type="project" value="UniProtKB-KW"/>
</dbReference>
<comment type="catalytic activity">
    <reaction evidence="1">
        <text>Hydrolysis of (1-&gt;4)-beta-linkages between N-acetylmuramic acid and N-acetyl-D-glucosamine residues in a peptidoglycan and between N-acetyl-D-glucosamine residues in chitodextrins.</text>
        <dbReference type="EC" id="3.2.1.17"/>
    </reaction>
</comment>
<dbReference type="PRINTS" id="PR00749">
    <property type="entry name" value="LYSOZYMEG"/>
</dbReference>
<evidence type="ECO:0000256" key="4">
    <source>
        <dbReference type="ARBA" id="ARBA00016485"/>
    </source>
</evidence>